<evidence type="ECO:0000256" key="4">
    <source>
        <dbReference type="ARBA" id="ARBA00018706"/>
    </source>
</evidence>
<feature type="compositionally biased region" description="Basic residues" evidence="12">
    <location>
        <begin position="49"/>
        <end position="66"/>
    </location>
</feature>
<keyword evidence="7" id="KW-0808">Transferase</keyword>
<dbReference type="Proteomes" id="UP000639643">
    <property type="component" value="Unassembled WGS sequence"/>
</dbReference>
<dbReference type="FunFam" id="3.40.50.300:FF:001156">
    <property type="entry name" value="Polynucleotide 5-hydroxyl-kinase grc3"/>
    <property type="match status" value="1"/>
</dbReference>
<dbReference type="GO" id="GO:0051731">
    <property type="term" value="F:polynucleotide 5'-hydroxyl-kinase activity"/>
    <property type="evidence" value="ECO:0007669"/>
    <property type="project" value="InterPro"/>
</dbReference>
<dbReference type="GO" id="GO:0005524">
    <property type="term" value="F:ATP binding"/>
    <property type="evidence" value="ECO:0007669"/>
    <property type="project" value="UniProtKB-KW"/>
</dbReference>
<dbReference type="AlphaFoldDB" id="A0A8H6NMX0"/>
<evidence type="ECO:0000256" key="11">
    <source>
        <dbReference type="ARBA" id="ARBA00023242"/>
    </source>
</evidence>
<feature type="compositionally biased region" description="Acidic residues" evidence="12">
    <location>
        <begin position="667"/>
        <end position="683"/>
    </location>
</feature>
<dbReference type="InterPro" id="IPR032319">
    <property type="entry name" value="CLP1_P"/>
</dbReference>
<gene>
    <name evidence="14" type="ORF">CMUS01_04618</name>
</gene>
<evidence type="ECO:0000256" key="9">
    <source>
        <dbReference type="ARBA" id="ARBA00022777"/>
    </source>
</evidence>
<evidence type="ECO:0000256" key="7">
    <source>
        <dbReference type="ARBA" id="ARBA00022679"/>
    </source>
</evidence>
<evidence type="ECO:0000259" key="13">
    <source>
        <dbReference type="Pfam" id="PF16575"/>
    </source>
</evidence>
<dbReference type="Gene3D" id="3.40.50.300">
    <property type="entry name" value="P-loop containing nucleotide triphosphate hydrolases"/>
    <property type="match status" value="1"/>
</dbReference>
<feature type="region of interest" description="Disordered" evidence="12">
    <location>
        <begin position="1"/>
        <end position="66"/>
    </location>
</feature>
<sequence length="728" mass="80653">MTTPKRRKIETTEGSRCLQRDPPYHQHQRLSPRRCPSPKQQLPPPVGAHRQKPSLRRGLPRQRKPRGLKRVLLPARLWSQGQRRYLTQRRWLLQNERPSLTYVRSGSGSDPGLKSGPQQFSTFRPNKSNSRRHAGGILELRLKDSERFLVLGSYGIRVISGEVTVAGAVFRHSEDIRWVHAPHCHGIPVVRCSDETTLELHPHPQAASLRKLERISPLFRSLWHEPEQANPSKKGAKDTFRIICTSDDAPKRALIQDLRSLPAWNKKLAGLTKTKPDQVLSVMLCGPKSSGKSTFGRILGNRLLTTPAARLNPRPIAVLDLDPGQPEYTPAGTIALVQVREANLGPSFTNVAAGEQAVSLVRCHAIASVSPASDPDLYLECALDLYQHYQKTCAGLPLLINTPGWILGTGLDLLMALRKSFNPTEVIYMSEDGPKESVDGLKDEYKGVFTELPSQQSEFTSRTAAHLRSMQALAYFHMKRSASRQVTFDPVPLSSLPPLVVSYTGKNRGILAIISYEYQPPADLLAETINGSMLCLVETEDIQAFRRLRGSEGSEAMDVDDGRAPNLDGLVSRTPENIPFIPNSDAHTLDPLYSQTLGLVLLRGIDTKSGTLQLLTPIPLERIAAAKEKGRHLVLVHGKLDSPGWAYTEDLYHQSFGSGADPKDDTVEVMDEDTDSDDSDQEPENPRLAGDVSGTPWIEVLNDHEKRPVGSRVWRVRRDLGRAGAGAD</sequence>
<feature type="compositionally biased region" description="Basic and acidic residues" evidence="12">
    <location>
        <begin position="9"/>
        <end position="24"/>
    </location>
</feature>
<protein>
    <recommendedName>
        <fullName evidence="5">Polynucleotide 5'-hydroxyl-kinase GRC3</fullName>
    </recommendedName>
    <alternativeName>
        <fullName evidence="4">Polynucleotide 5'-hydroxyl-kinase grc3</fullName>
    </alternativeName>
</protein>
<keyword evidence="9 14" id="KW-0418">Kinase</keyword>
<dbReference type="EMBL" id="WIGM01000127">
    <property type="protein sequence ID" value="KAF6838490.1"/>
    <property type="molecule type" value="Genomic_DNA"/>
</dbReference>
<evidence type="ECO:0000256" key="3">
    <source>
        <dbReference type="ARBA" id="ARBA00011003"/>
    </source>
</evidence>
<dbReference type="GO" id="GO:0000448">
    <property type="term" value="P:cleavage in ITS2 between 5.8S rRNA and LSU-rRNA of tricistronic rRNA transcript (SSU-rRNA, 5.8S rRNA, LSU-rRNA)"/>
    <property type="evidence" value="ECO:0007669"/>
    <property type="project" value="TreeGrafter"/>
</dbReference>
<feature type="compositionally biased region" description="Polar residues" evidence="12">
    <location>
        <begin position="116"/>
        <end position="128"/>
    </location>
</feature>
<keyword evidence="6" id="KW-0698">rRNA processing</keyword>
<reference evidence="14" key="1">
    <citation type="journal article" date="2020" name="Phytopathology">
        <title>Genome Sequence Resources of Colletotrichum truncatum, C. plurivorum, C. musicola, and C. sojae: Four Species Pathogenic to Soybean (Glycine max).</title>
        <authorList>
            <person name="Rogerio F."/>
            <person name="Boufleur T.R."/>
            <person name="Ciampi-Guillardi M."/>
            <person name="Sukno S.A."/>
            <person name="Thon M.R."/>
            <person name="Massola Junior N.S."/>
            <person name="Baroncelli R."/>
        </authorList>
    </citation>
    <scope>NUCLEOTIDE SEQUENCE</scope>
    <source>
        <strain evidence="14">LFN0074</strain>
    </source>
</reference>
<dbReference type="InterPro" id="IPR027417">
    <property type="entry name" value="P-loop_NTPase"/>
</dbReference>
<name>A0A8H6NMX0_9PEZI</name>
<comment type="caution">
    <text evidence="14">The sequence shown here is derived from an EMBL/GenBank/DDBJ whole genome shotgun (WGS) entry which is preliminary data.</text>
</comment>
<evidence type="ECO:0000256" key="2">
    <source>
        <dbReference type="ARBA" id="ARBA00004604"/>
    </source>
</evidence>
<dbReference type="PANTHER" id="PTHR12755">
    <property type="entry name" value="CLEAVAGE/POLYADENYLATION FACTOR IA SUBUNIT CLP1P"/>
    <property type="match status" value="1"/>
</dbReference>
<comment type="similarity">
    <text evidence="3">Belongs to the Clp1 family. NOL9/GRC3 subfamily.</text>
</comment>
<proteinExistence type="inferred from homology"/>
<dbReference type="GO" id="GO:0005730">
    <property type="term" value="C:nucleolus"/>
    <property type="evidence" value="ECO:0007669"/>
    <property type="project" value="UniProtKB-SubCell"/>
</dbReference>
<evidence type="ECO:0000256" key="1">
    <source>
        <dbReference type="ARBA" id="ARBA00003798"/>
    </source>
</evidence>
<evidence type="ECO:0000256" key="10">
    <source>
        <dbReference type="ARBA" id="ARBA00022840"/>
    </source>
</evidence>
<dbReference type="OrthoDB" id="4054781at2759"/>
<feature type="region of interest" description="Disordered" evidence="12">
    <location>
        <begin position="656"/>
        <end position="703"/>
    </location>
</feature>
<keyword evidence="11" id="KW-0539">Nucleus</keyword>
<keyword evidence="8" id="KW-0547">Nucleotide-binding</keyword>
<comment type="function">
    <text evidence="1">Polynucleotide 5'-kinase involved in rRNA processing.</text>
</comment>
<keyword evidence="10" id="KW-0067">ATP-binding</keyword>
<evidence type="ECO:0000256" key="6">
    <source>
        <dbReference type="ARBA" id="ARBA00022552"/>
    </source>
</evidence>
<accession>A0A8H6NMX0</accession>
<dbReference type="PANTHER" id="PTHR12755:SF3">
    <property type="entry name" value="POLYNUCLEOTIDE 5'-HYDROXYL-KINASE NOL9"/>
    <property type="match status" value="1"/>
</dbReference>
<feature type="region of interest" description="Disordered" evidence="12">
    <location>
        <begin position="101"/>
        <end position="131"/>
    </location>
</feature>
<evidence type="ECO:0000313" key="14">
    <source>
        <dbReference type="EMBL" id="KAF6838490.1"/>
    </source>
</evidence>
<evidence type="ECO:0000256" key="12">
    <source>
        <dbReference type="SAM" id="MobiDB-lite"/>
    </source>
</evidence>
<evidence type="ECO:0000256" key="5">
    <source>
        <dbReference type="ARBA" id="ARBA00019824"/>
    </source>
</evidence>
<evidence type="ECO:0000313" key="15">
    <source>
        <dbReference type="Proteomes" id="UP000639643"/>
    </source>
</evidence>
<organism evidence="14 15">
    <name type="scientific">Colletotrichum musicola</name>
    <dbReference type="NCBI Taxonomy" id="2175873"/>
    <lineage>
        <taxon>Eukaryota</taxon>
        <taxon>Fungi</taxon>
        <taxon>Dikarya</taxon>
        <taxon>Ascomycota</taxon>
        <taxon>Pezizomycotina</taxon>
        <taxon>Sordariomycetes</taxon>
        <taxon>Hypocreomycetidae</taxon>
        <taxon>Glomerellales</taxon>
        <taxon>Glomerellaceae</taxon>
        <taxon>Colletotrichum</taxon>
        <taxon>Colletotrichum orchidearum species complex</taxon>
    </lineage>
</organism>
<evidence type="ECO:0000256" key="8">
    <source>
        <dbReference type="ARBA" id="ARBA00022741"/>
    </source>
</evidence>
<comment type="subcellular location">
    <subcellularLocation>
        <location evidence="2">Nucleus</location>
        <location evidence="2">Nucleolus</location>
    </subcellularLocation>
</comment>
<dbReference type="InterPro" id="IPR045116">
    <property type="entry name" value="Clp1/Grc3"/>
</dbReference>
<keyword evidence="15" id="KW-1185">Reference proteome</keyword>
<dbReference type="Pfam" id="PF16575">
    <property type="entry name" value="CLP1_P"/>
    <property type="match status" value="1"/>
</dbReference>
<feature type="domain" description="Clp1 P-loop" evidence="13">
    <location>
        <begin position="286"/>
        <end position="477"/>
    </location>
</feature>